<organism evidence="8 9">
    <name type="scientific">Thermodesulfobacterium geofontis</name>
    <dbReference type="NCBI Taxonomy" id="1295609"/>
    <lineage>
        <taxon>Bacteria</taxon>
        <taxon>Pseudomonadati</taxon>
        <taxon>Thermodesulfobacteriota</taxon>
        <taxon>Thermodesulfobacteria</taxon>
        <taxon>Thermodesulfobacteriales</taxon>
        <taxon>Thermodesulfobacteriaceae</taxon>
        <taxon>Thermodesulfobacterium</taxon>
    </lineage>
</organism>
<dbReference type="Proteomes" id="UP000235460">
    <property type="component" value="Unassembled WGS sequence"/>
</dbReference>
<keyword evidence="5 6" id="KW-0411">Iron-sulfur</keyword>
<keyword evidence="3 6" id="KW-0479">Metal-binding</keyword>
<feature type="binding site" evidence="6">
    <location>
        <position position="89"/>
    </location>
    <ligand>
        <name>[4Fe-4S] cluster</name>
        <dbReference type="ChEBI" id="CHEBI:49883"/>
        <note>4Fe-4S-S-AdoMet</note>
    </ligand>
</feature>
<dbReference type="GO" id="GO:0051539">
    <property type="term" value="F:4 iron, 4 sulfur cluster binding"/>
    <property type="evidence" value="ECO:0007669"/>
    <property type="project" value="UniProtKB-KW"/>
</dbReference>
<feature type="domain" description="Radical SAM core" evidence="7">
    <location>
        <begin position="67"/>
        <end position="279"/>
    </location>
</feature>
<dbReference type="Pfam" id="PF04055">
    <property type="entry name" value="Radical_SAM"/>
    <property type="match status" value="1"/>
</dbReference>
<dbReference type="AlphaFoldDB" id="A0A2N7PQQ9"/>
<dbReference type="InterPro" id="IPR027596">
    <property type="entry name" value="AmmeMemoSam_rS"/>
</dbReference>
<dbReference type="SFLD" id="SFLDG01101">
    <property type="entry name" value="Uncharacterised_Radical_SAM_Su"/>
    <property type="match status" value="1"/>
</dbReference>
<dbReference type="PIRSF" id="PIRSF004869">
    <property type="entry name" value="PflX_prd"/>
    <property type="match status" value="1"/>
</dbReference>
<accession>A0A2N7PQQ9</accession>
<gene>
    <name evidence="8" type="primary">amrS</name>
    <name evidence="8" type="ORF">C0190_00065</name>
</gene>
<evidence type="ECO:0000256" key="2">
    <source>
        <dbReference type="ARBA" id="ARBA00022691"/>
    </source>
</evidence>
<dbReference type="InterPro" id="IPR034457">
    <property type="entry name" value="Organic_radical-activating"/>
</dbReference>
<evidence type="ECO:0000259" key="7">
    <source>
        <dbReference type="PROSITE" id="PS51918"/>
    </source>
</evidence>
<keyword evidence="4 6" id="KW-0408">Iron</keyword>
<feature type="binding site" evidence="6">
    <location>
        <position position="82"/>
    </location>
    <ligand>
        <name>[4Fe-4S] cluster</name>
        <dbReference type="ChEBI" id="CHEBI:49883"/>
        <note>4Fe-4S-S-AdoMet</note>
    </ligand>
</feature>
<dbReference type="InterPro" id="IPR016431">
    <property type="entry name" value="Pyrv-formate_lyase-activ_prd"/>
</dbReference>
<dbReference type="CDD" id="cd01335">
    <property type="entry name" value="Radical_SAM"/>
    <property type="match status" value="1"/>
</dbReference>
<comment type="cofactor">
    <cofactor evidence="6">
        <name>[4Fe-4S] cluster</name>
        <dbReference type="ChEBI" id="CHEBI:49883"/>
    </cofactor>
    <text evidence="6">Binds 1 [4Fe-4S] cluster. The cluster is coordinated with 3 cysteines and an exchangeable S-adenosyl-L-methionine.</text>
</comment>
<evidence type="ECO:0000256" key="5">
    <source>
        <dbReference type="ARBA" id="ARBA00023014"/>
    </source>
</evidence>
<dbReference type="PROSITE" id="PS51918">
    <property type="entry name" value="RADICAL_SAM"/>
    <property type="match status" value="1"/>
</dbReference>
<evidence type="ECO:0000256" key="3">
    <source>
        <dbReference type="ARBA" id="ARBA00022723"/>
    </source>
</evidence>
<dbReference type="SUPFAM" id="SSF102114">
    <property type="entry name" value="Radical SAM enzymes"/>
    <property type="match status" value="1"/>
</dbReference>
<evidence type="ECO:0000256" key="1">
    <source>
        <dbReference type="ARBA" id="ARBA00022485"/>
    </source>
</evidence>
<dbReference type="InterPro" id="IPR058240">
    <property type="entry name" value="rSAM_sf"/>
</dbReference>
<dbReference type="GO" id="GO:0003824">
    <property type="term" value="F:catalytic activity"/>
    <property type="evidence" value="ECO:0007669"/>
    <property type="project" value="InterPro"/>
</dbReference>
<protein>
    <submittedName>
        <fullName evidence="8">AmmeMemoRadiSam system radical SAM enzyme</fullName>
    </submittedName>
</protein>
<sequence length="338" mass="39332">MREALLYERLEDKKVKCNLCNHHCIIYPNHTGICGVRKNEEGILFSLVYGKVIAEHLDPIEKKPLYHFLPGSWSYSIATVGCNFRCSFCQNWEISQYPHLYGSIPGRQIPPKEIVKTAKSQNAKSISYTYTEPTIFFEFAYDCAKLAVKEGLKNVFVSNGYMTKDAIDYIKPYLHGINVDLKAFREEYYKKFCKAKLQPVLDNLKYLKNQGIWLEITTLIIPEENDDPSELRDLANFIKNELGPEVPWHISRFFPHYQLLDKPFTPEETLLRAYYIGKEAGLYYIYIGNVPGNQYENTYCPKCNHLIIERYGFRILKIDLKPDLTCPKCGFFIHGVWS</sequence>
<dbReference type="Gene3D" id="3.20.20.70">
    <property type="entry name" value="Aldolase class I"/>
    <property type="match status" value="1"/>
</dbReference>
<keyword evidence="2 6" id="KW-0949">S-adenosyl-L-methionine</keyword>
<evidence type="ECO:0000313" key="9">
    <source>
        <dbReference type="Proteomes" id="UP000235460"/>
    </source>
</evidence>
<dbReference type="PANTHER" id="PTHR30352:SF5">
    <property type="entry name" value="PYRUVATE FORMATE-LYASE 1-ACTIVATING ENZYME"/>
    <property type="match status" value="1"/>
</dbReference>
<reference evidence="8 9" key="1">
    <citation type="submission" date="2018-01" db="EMBL/GenBank/DDBJ databases">
        <title>Metagenomic assembled genomes from two thermal pools in the Uzon Caldera, Kamchatka, Russia.</title>
        <authorList>
            <person name="Wilkins L."/>
            <person name="Ettinger C."/>
        </authorList>
    </citation>
    <scope>NUCLEOTIDE SEQUENCE [LARGE SCALE GENOMIC DNA]</scope>
    <source>
        <strain evidence="8">ZAV-08</strain>
    </source>
</reference>
<dbReference type="InterPro" id="IPR013785">
    <property type="entry name" value="Aldolase_TIM"/>
</dbReference>
<dbReference type="InterPro" id="IPR007197">
    <property type="entry name" value="rSAM"/>
</dbReference>
<name>A0A2N7PQQ9_9BACT</name>
<dbReference type="GO" id="GO:0046872">
    <property type="term" value="F:metal ion binding"/>
    <property type="evidence" value="ECO:0007669"/>
    <property type="project" value="UniProtKB-KW"/>
</dbReference>
<dbReference type="SFLD" id="SFLDS00029">
    <property type="entry name" value="Radical_SAM"/>
    <property type="match status" value="1"/>
</dbReference>
<dbReference type="EMBL" id="PNIK01000001">
    <property type="protein sequence ID" value="PMP69243.1"/>
    <property type="molecule type" value="Genomic_DNA"/>
</dbReference>
<dbReference type="InterPro" id="IPR006638">
    <property type="entry name" value="Elp3/MiaA/NifB-like_rSAM"/>
</dbReference>
<dbReference type="SMART" id="SM00729">
    <property type="entry name" value="Elp3"/>
    <property type="match status" value="1"/>
</dbReference>
<dbReference type="NCBIfam" id="TIGR04337">
    <property type="entry name" value="AmmeMemoSam_rS"/>
    <property type="match status" value="1"/>
</dbReference>
<keyword evidence="1" id="KW-0004">4Fe-4S</keyword>
<dbReference type="PANTHER" id="PTHR30352">
    <property type="entry name" value="PYRUVATE FORMATE-LYASE-ACTIVATING ENZYME"/>
    <property type="match status" value="1"/>
</dbReference>
<evidence type="ECO:0000256" key="4">
    <source>
        <dbReference type="ARBA" id="ARBA00023004"/>
    </source>
</evidence>
<evidence type="ECO:0000256" key="6">
    <source>
        <dbReference type="PIRSR" id="PIRSR004869-50"/>
    </source>
</evidence>
<comment type="caution">
    <text evidence="8">The sequence shown here is derived from an EMBL/GenBank/DDBJ whole genome shotgun (WGS) entry which is preliminary data.</text>
</comment>
<feature type="binding site" evidence="6">
    <location>
        <position position="86"/>
    </location>
    <ligand>
        <name>[4Fe-4S] cluster</name>
        <dbReference type="ChEBI" id="CHEBI:49883"/>
        <note>4Fe-4S-S-AdoMet</note>
    </ligand>
</feature>
<proteinExistence type="predicted"/>
<evidence type="ECO:0000313" key="8">
    <source>
        <dbReference type="EMBL" id="PMP69243.1"/>
    </source>
</evidence>